<dbReference type="STRING" id="89784.SAMN04489725_10135"/>
<dbReference type="EMBL" id="BSRA01000002">
    <property type="protein sequence ID" value="GLV12854.1"/>
    <property type="molecule type" value="Genomic_DNA"/>
</dbReference>
<evidence type="ECO:0000313" key="2">
    <source>
        <dbReference type="EMBL" id="SDW01065.1"/>
    </source>
</evidence>
<keyword evidence="3" id="KW-1185">Reference proteome</keyword>
<dbReference type="EMBL" id="FNOJ01000001">
    <property type="protein sequence ID" value="SDW01065.1"/>
    <property type="molecule type" value="Genomic_DNA"/>
</dbReference>
<proteinExistence type="predicted"/>
<dbReference type="RefSeq" id="WP_040289038.1">
    <property type="nucleotide sequence ID" value="NZ_BSRA01000002.1"/>
</dbReference>
<dbReference type="AlphaFoldDB" id="A0A1H2Q1Q2"/>
<organism evidence="2 3">
    <name type="scientific">Alicyclobacillus hesperidum</name>
    <dbReference type="NCBI Taxonomy" id="89784"/>
    <lineage>
        <taxon>Bacteria</taxon>
        <taxon>Bacillati</taxon>
        <taxon>Bacillota</taxon>
        <taxon>Bacilli</taxon>
        <taxon>Bacillales</taxon>
        <taxon>Alicyclobacillaceae</taxon>
        <taxon>Alicyclobacillus</taxon>
    </lineage>
</organism>
<protein>
    <submittedName>
        <fullName evidence="2">Uncharacterized protein</fullName>
    </submittedName>
</protein>
<dbReference type="Proteomes" id="UP001157137">
    <property type="component" value="Unassembled WGS sequence"/>
</dbReference>
<reference evidence="2" key="1">
    <citation type="submission" date="2016-10" db="EMBL/GenBank/DDBJ databases">
        <authorList>
            <person name="de Groot N.N."/>
        </authorList>
    </citation>
    <scope>NUCLEOTIDE SEQUENCE [LARGE SCALE GENOMIC DNA]</scope>
    <source>
        <strain evidence="2">DSM 12489</strain>
    </source>
</reference>
<name>A0A1H2Q1Q2_9BACL</name>
<accession>A0A1H2Q1Q2</accession>
<evidence type="ECO:0000313" key="1">
    <source>
        <dbReference type="EMBL" id="GLV12854.1"/>
    </source>
</evidence>
<reference evidence="1" key="3">
    <citation type="submission" date="2023-02" db="EMBL/GenBank/DDBJ databases">
        <title>Proposal of a novel subspecies: Alicyclobacillus hesperidum subspecies aegle.</title>
        <authorList>
            <person name="Goto K."/>
            <person name="Fujii T."/>
            <person name="Yasui K."/>
            <person name="Mochida K."/>
            <person name="Kato-Tanaka Y."/>
            <person name="Morohoshi S."/>
            <person name="An S.Y."/>
            <person name="Kasai H."/>
            <person name="Yokota A."/>
        </authorList>
    </citation>
    <scope>NUCLEOTIDE SEQUENCE</scope>
    <source>
        <strain evidence="1">DSM 12766</strain>
    </source>
</reference>
<evidence type="ECO:0000313" key="3">
    <source>
        <dbReference type="Proteomes" id="UP000182589"/>
    </source>
</evidence>
<sequence length="74" mass="7941">MENEIHATHTCYACGHIMPFAGHVFGGIVVAHGNEVDATISVTGTTGNYVEMAIELQCPKCNAINQFKALHPKT</sequence>
<reference evidence="3" key="2">
    <citation type="submission" date="2016-10" db="EMBL/GenBank/DDBJ databases">
        <authorList>
            <person name="Varghese N."/>
        </authorList>
    </citation>
    <scope>NUCLEOTIDE SEQUENCE [LARGE SCALE GENOMIC DNA]</scope>
    <source>
        <strain evidence="3">DSM 12489</strain>
    </source>
</reference>
<dbReference type="Proteomes" id="UP000182589">
    <property type="component" value="Unassembled WGS sequence"/>
</dbReference>
<gene>
    <name evidence="1" type="ORF">Heshes_05380</name>
    <name evidence="2" type="ORF">SAMN04489725_10135</name>
</gene>